<evidence type="ECO:0000256" key="7">
    <source>
        <dbReference type="ARBA" id="ARBA00023128"/>
    </source>
</evidence>
<evidence type="ECO:0000313" key="11">
    <source>
        <dbReference type="Ensembl" id="ENSOSIP00000014797.1"/>
    </source>
</evidence>
<keyword evidence="9" id="KW-0812">Transmembrane</keyword>
<dbReference type="InterPro" id="IPR036811">
    <property type="entry name" value="Ubol_cytC_Rdtase_hinge_dom_sf"/>
</dbReference>
<feature type="domain" description="Ubiquinol-cytochrome C reductase hinge" evidence="10">
    <location>
        <begin position="55"/>
        <end position="112"/>
    </location>
</feature>
<evidence type="ECO:0000256" key="6">
    <source>
        <dbReference type="ARBA" id="ARBA00022982"/>
    </source>
</evidence>
<evidence type="ECO:0000313" key="12">
    <source>
        <dbReference type="Proteomes" id="UP000694383"/>
    </source>
</evidence>
<evidence type="ECO:0000256" key="1">
    <source>
        <dbReference type="ARBA" id="ARBA00004137"/>
    </source>
</evidence>
<keyword evidence="7" id="KW-0496">Mitochondrion</keyword>
<sequence length="154" mass="17718">KKFLLLDPFFKLNESHEQQFCTGRQFASIFLTGAAEFPEPSRLLLVEGGIQPGQDPLEAIRAKCEQTEHCVHAKERLEMCEARVSSRSNTEEDCTEELFDFLHARDHCVSARWSNQQNSGILFVFFICVFLPFPFCFAGCTQAVPQREMTFLFR</sequence>
<evidence type="ECO:0000259" key="10">
    <source>
        <dbReference type="Pfam" id="PF02320"/>
    </source>
</evidence>
<dbReference type="GO" id="GO:0005743">
    <property type="term" value="C:mitochondrial inner membrane"/>
    <property type="evidence" value="ECO:0007669"/>
    <property type="project" value="UniProtKB-SubCell"/>
</dbReference>
<evidence type="ECO:0000256" key="3">
    <source>
        <dbReference type="ARBA" id="ARBA00022448"/>
    </source>
</evidence>
<evidence type="ECO:0000256" key="5">
    <source>
        <dbReference type="ARBA" id="ARBA00022792"/>
    </source>
</evidence>
<dbReference type="Gene3D" id="1.10.287.20">
    <property type="entry name" value="Ubiquinol-cytochrome C reductase hinge domain"/>
    <property type="match status" value="1"/>
</dbReference>
<dbReference type="PANTHER" id="PTHR15336">
    <property type="entry name" value="UBIQUINOL-CYTOCHROME C REDUCTASE COMPLEX 7.8 KDA PROTEIN"/>
    <property type="match status" value="1"/>
</dbReference>
<accession>A0A8C7XMR6</accession>
<keyword evidence="5" id="KW-0999">Mitochondrion inner membrane</keyword>
<name>A0A8C7XMR6_9TELE</name>
<dbReference type="InterPro" id="IPR003422">
    <property type="entry name" value="Cyt_b-c1_6"/>
</dbReference>
<reference evidence="11" key="2">
    <citation type="submission" date="2025-09" db="UniProtKB">
        <authorList>
            <consortium name="Ensembl"/>
        </authorList>
    </citation>
    <scope>IDENTIFICATION</scope>
</reference>
<evidence type="ECO:0000256" key="2">
    <source>
        <dbReference type="ARBA" id="ARBA00006498"/>
    </source>
</evidence>
<organism evidence="11 12">
    <name type="scientific">Oryzias sinensis</name>
    <name type="common">Chinese medaka</name>
    <dbReference type="NCBI Taxonomy" id="183150"/>
    <lineage>
        <taxon>Eukaryota</taxon>
        <taxon>Metazoa</taxon>
        <taxon>Chordata</taxon>
        <taxon>Craniata</taxon>
        <taxon>Vertebrata</taxon>
        <taxon>Euteleostomi</taxon>
        <taxon>Actinopterygii</taxon>
        <taxon>Neopterygii</taxon>
        <taxon>Teleostei</taxon>
        <taxon>Neoteleostei</taxon>
        <taxon>Acanthomorphata</taxon>
        <taxon>Ovalentaria</taxon>
        <taxon>Atherinomorphae</taxon>
        <taxon>Beloniformes</taxon>
        <taxon>Adrianichthyidae</taxon>
        <taxon>Oryziinae</taxon>
        <taxon>Oryzias</taxon>
    </lineage>
</organism>
<protein>
    <recommendedName>
        <fullName evidence="10">Ubiquinol-cytochrome C reductase hinge domain-containing protein</fullName>
    </recommendedName>
</protein>
<proteinExistence type="inferred from homology"/>
<evidence type="ECO:0000256" key="4">
    <source>
        <dbReference type="ARBA" id="ARBA00022660"/>
    </source>
</evidence>
<keyword evidence="9" id="KW-1133">Transmembrane helix</keyword>
<dbReference type="PANTHER" id="PTHR15336:SF0">
    <property type="entry name" value="CYTOCHROME B-C1 COMPLEX SUBUNIT 6, MITOCHONDRIAL"/>
    <property type="match status" value="1"/>
</dbReference>
<keyword evidence="8 9" id="KW-0472">Membrane</keyword>
<keyword evidence="12" id="KW-1185">Reference proteome</keyword>
<reference evidence="11" key="1">
    <citation type="submission" date="2025-08" db="UniProtKB">
        <authorList>
            <consortium name="Ensembl"/>
        </authorList>
    </citation>
    <scope>IDENTIFICATION</scope>
</reference>
<dbReference type="AlphaFoldDB" id="A0A8C7XMR6"/>
<comment type="subcellular location">
    <subcellularLocation>
        <location evidence="1">Mitochondrion inner membrane</location>
        <topology evidence="1">Peripheral membrane protein</topology>
        <orientation evidence="1">Intermembrane side</orientation>
    </subcellularLocation>
</comment>
<dbReference type="GO" id="GO:0006122">
    <property type="term" value="P:mitochondrial electron transport, ubiquinol to cytochrome c"/>
    <property type="evidence" value="ECO:0007669"/>
    <property type="project" value="InterPro"/>
</dbReference>
<feature type="transmembrane region" description="Helical" evidence="9">
    <location>
        <begin position="121"/>
        <end position="144"/>
    </location>
</feature>
<keyword evidence="4" id="KW-0679">Respiratory chain</keyword>
<dbReference type="Proteomes" id="UP000694383">
    <property type="component" value="Unplaced"/>
</dbReference>
<keyword evidence="6" id="KW-0249">Electron transport</keyword>
<dbReference type="Ensembl" id="ENSOSIT00000015643.1">
    <property type="protein sequence ID" value="ENSOSIP00000014797.1"/>
    <property type="gene ID" value="ENSOSIG00000008342.1"/>
</dbReference>
<dbReference type="SUPFAM" id="SSF81531">
    <property type="entry name" value="Non-heme 11 kDa protein of cytochrome bc1 complex (Ubiquinol-cytochrome c reductase)"/>
    <property type="match status" value="1"/>
</dbReference>
<keyword evidence="3" id="KW-0813">Transport</keyword>
<evidence type="ECO:0000256" key="8">
    <source>
        <dbReference type="ARBA" id="ARBA00023136"/>
    </source>
</evidence>
<dbReference type="GeneTree" id="ENSGT00390000003860"/>
<dbReference type="InterPro" id="IPR023184">
    <property type="entry name" value="Ubol_cytC_Rdtase_hinge_dom"/>
</dbReference>
<dbReference type="Pfam" id="PF02320">
    <property type="entry name" value="UCR_hinge"/>
    <property type="match status" value="1"/>
</dbReference>
<comment type="similarity">
    <text evidence="2">Belongs to the UQCRH/QCR6 family.</text>
</comment>
<evidence type="ECO:0000256" key="9">
    <source>
        <dbReference type="SAM" id="Phobius"/>
    </source>
</evidence>